<dbReference type="SUPFAM" id="SSF53756">
    <property type="entry name" value="UDP-Glycosyltransferase/glycogen phosphorylase"/>
    <property type="match status" value="1"/>
</dbReference>
<evidence type="ECO:0000256" key="3">
    <source>
        <dbReference type="ARBA" id="ARBA00006047"/>
    </source>
</evidence>
<dbReference type="Pfam" id="PF00343">
    <property type="entry name" value="Phosphorylase"/>
    <property type="match status" value="1"/>
</dbReference>
<dbReference type="FunFam" id="3.40.50.2000:FF:000807">
    <property type="entry name" value="Alpha-glucan phosphorylase 2, cytosolic"/>
    <property type="match status" value="1"/>
</dbReference>
<dbReference type="GO" id="GO:0008184">
    <property type="term" value="F:glycogen phosphorylase activity"/>
    <property type="evidence" value="ECO:0007669"/>
    <property type="project" value="InterPro"/>
</dbReference>
<dbReference type="EC" id="2.4.1.1" evidence="11"/>
<keyword evidence="5 11" id="KW-0328">Glycosyltransferase</keyword>
<keyword evidence="4" id="KW-0021">Allosteric enzyme</keyword>
<evidence type="ECO:0000256" key="11">
    <source>
        <dbReference type="RuleBase" id="RU000587"/>
    </source>
</evidence>
<dbReference type="AlphaFoldDB" id="A0A7L6N6V3"/>
<dbReference type="EMBL" id="CP051151">
    <property type="protein sequence ID" value="QLY40968.1"/>
    <property type="molecule type" value="Genomic_DNA"/>
</dbReference>
<keyword evidence="7 10" id="KW-0663">Pyridoxal phosphate</keyword>
<dbReference type="Gene3D" id="3.40.50.2000">
    <property type="entry name" value="Glycogen Phosphorylase B"/>
    <property type="match status" value="2"/>
</dbReference>
<comment type="catalytic activity">
    <reaction evidence="1 11">
        <text>[(1-&gt;4)-alpha-D-glucosyl](n) + phosphate = [(1-&gt;4)-alpha-D-glucosyl](n-1) + alpha-D-glucose 1-phosphate</text>
        <dbReference type="Rhea" id="RHEA:41732"/>
        <dbReference type="Rhea" id="RHEA-COMP:9584"/>
        <dbReference type="Rhea" id="RHEA-COMP:9586"/>
        <dbReference type="ChEBI" id="CHEBI:15444"/>
        <dbReference type="ChEBI" id="CHEBI:43474"/>
        <dbReference type="ChEBI" id="CHEBI:58601"/>
        <dbReference type="EC" id="2.4.1.1"/>
    </reaction>
</comment>
<dbReference type="GO" id="GO:0005980">
    <property type="term" value="P:glycogen catabolic process"/>
    <property type="evidence" value="ECO:0007669"/>
    <property type="project" value="TreeGrafter"/>
</dbReference>
<feature type="modified residue" description="N6-(pyridoxal phosphate)lysine" evidence="10">
    <location>
        <position position="644"/>
    </location>
</feature>
<dbReference type="InterPro" id="IPR000811">
    <property type="entry name" value="Glyco_trans_35"/>
</dbReference>
<dbReference type="GO" id="GO:0030170">
    <property type="term" value="F:pyridoxal phosphate binding"/>
    <property type="evidence" value="ECO:0007669"/>
    <property type="project" value="InterPro"/>
</dbReference>
<dbReference type="PROSITE" id="PS00102">
    <property type="entry name" value="PHOSPHORYLASE"/>
    <property type="match status" value="1"/>
</dbReference>
<keyword evidence="8 11" id="KW-0119">Carbohydrate metabolism</keyword>
<comment type="function">
    <text evidence="11">Allosteric enzyme that catalyzes the rate-limiting step in glycogen catabolism, the phosphorolytic cleavage of glycogen to produce glucose-1-phosphate, and plays a central role in maintaining cellular and organismal glucose homeostasis.</text>
</comment>
<keyword evidence="13" id="KW-1185">Reference proteome</keyword>
<evidence type="ECO:0000256" key="2">
    <source>
        <dbReference type="ARBA" id="ARBA00001933"/>
    </source>
</evidence>
<evidence type="ECO:0000256" key="9">
    <source>
        <dbReference type="ARBA" id="ARBA00025174"/>
    </source>
</evidence>
<gene>
    <name evidence="12" type="ORF">HF295_03795</name>
</gene>
<protein>
    <recommendedName>
        <fullName evidence="11">Alpha-1,4 glucan phosphorylase</fullName>
        <ecNumber evidence="11">2.4.1.1</ecNumber>
    </recommendedName>
</protein>
<dbReference type="PANTHER" id="PTHR11468">
    <property type="entry name" value="GLYCOGEN PHOSPHORYLASE"/>
    <property type="match status" value="1"/>
</dbReference>
<name>A0A7L6N6V3_9MOLU</name>
<sequence>MFSTSNKFEKVFKDRLRKTYFKDVKDSTIRERYHVLGMLVKEEMADQWIDTHEKIEKEDAKQIHYFSMEFLLGRLITNNLINLGIRDVAEAGFKSLGFDLNEVEDYESDPGLGNGGLGRLAACFLDSMASLKIPGSGNCIRYRYGLFRQRIKNGYQEERPDNWLNDGYVWEVRKTEESESIPFYGHVEYHNGDMVYKPGEFIRAVPYDIPIIGDDNGFVNQLRIWSAEPDKRYPEYKSPFEYESELEQISGFLYPDDSTHEGKTLRLKQQYFLSAAGLKSIIKKHKAKYNTMDNFAEKNVIHINDTHPALLIPEMMRILLDEEHMSWDKAWDITNHTFAYTNHTILAEALERWSVNIIQPLLPRVYQLIEEIDRRFVEKMNQDGESIDKINDLRIINHNEVRMAHLCIISSFSVNGVAKLHTDILKNIEMKDFNDLYPNKFVNITNGITHRRWLLHSNPELSEFLNKKIGQEYQKNPKDLEKLLEFVDDKNTQKEFLKIKKIKKDALAKRIYEEQGIEIDSNSIFDIQVKRLHEYKRQLMNAIHIMYVYHQLKTSKEYRENYVPHTYIFGAKAAGSYHFAKKIIKLINTIATKVNNDPETNSYLKVIFVENYNVSYAEMIMPACDVSEQISTASKEASGTGNMKFMMNGALTLGTLDGANVEIKELVGDDNIYIFGLDANEVNTLNASHKYNPRTLYETDSTINLLLKQLVNGFFDQVDREEFREIFENLVNRDPYYVLKDFHAYLKASELVNEAYKDQSHWAKMALINIGKSGEFSSDRSIRDYSQKIWEIDSLS</sequence>
<keyword evidence="6 11" id="KW-0808">Transferase</keyword>
<proteinExistence type="inferred from homology"/>
<evidence type="ECO:0000256" key="7">
    <source>
        <dbReference type="ARBA" id="ARBA00022898"/>
    </source>
</evidence>
<accession>A0A7L6N6V3</accession>
<evidence type="ECO:0000256" key="5">
    <source>
        <dbReference type="ARBA" id="ARBA00022676"/>
    </source>
</evidence>
<evidence type="ECO:0000256" key="8">
    <source>
        <dbReference type="ARBA" id="ARBA00023277"/>
    </source>
</evidence>
<evidence type="ECO:0000256" key="10">
    <source>
        <dbReference type="PIRSR" id="PIRSR000460-1"/>
    </source>
</evidence>
<dbReference type="InterPro" id="IPR011833">
    <property type="entry name" value="Glycg_phsphrylas"/>
</dbReference>
<evidence type="ECO:0000256" key="6">
    <source>
        <dbReference type="ARBA" id="ARBA00022679"/>
    </source>
</evidence>
<dbReference type="PIRSF" id="PIRSF000460">
    <property type="entry name" value="Pprylas_GlgP"/>
    <property type="match status" value="1"/>
</dbReference>
<evidence type="ECO:0000256" key="1">
    <source>
        <dbReference type="ARBA" id="ARBA00001275"/>
    </source>
</evidence>
<dbReference type="KEGG" id="tbk:HF295_03795"/>
<dbReference type="FunFam" id="3.40.50.2000:FF:000003">
    <property type="entry name" value="Alpha-1,4 glucan phosphorylase"/>
    <property type="match status" value="1"/>
</dbReference>
<dbReference type="PANTHER" id="PTHR11468:SF3">
    <property type="entry name" value="GLYCOGEN PHOSPHORYLASE, LIVER FORM"/>
    <property type="match status" value="1"/>
</dbReference>
<evidence type="ECO:0000313" key="13">
    <source>
        <dbReference type="Proteomes" id="UP000512167"/>
    </source>
</evidence>
<dbReference type="CDD" id="cd04300">
    <property type="entry name" value="GT35_Glycogen_Phosphorylase"/>
    <property type="match status" value="1"/>
</dbReference>
<dbReference type="GO" id="GO:0005737">
    <property type="term" value="C:cytoplasm"/>
    <property type="evidence" value="ECO:0007669"/>
    <property type="project" value="TreeGrafter"/>
</dbReference>
<dbReference type="Proteomes" id="UP000512167">
    <property type="component" value="Chromosome"/>
</dbReference>
<dbReference type="NCBIfam" id="TIGR02093">
    <property type="entry name" value="P_ylase"/>
    <property type="match status" value="1"/>
</dbReference>
<reference evidence="12 13" key="1">
    <citation type="submission" date="2020-04" db="EMBL/GenBank/DDBJ databases">
        <authorList>
            <person name="Zheng R.K."/>
            <person name="Sun C.M."/>
        </authorList>
    </citation>
    <scope>NUCLEOTIDE SEQUENCE [LARGE SCALE GENOMIC DNA]</scope>
    <source>
        <strain evidence="13">zrk29</strain>
    </source>
</reference>
<comment type="cofactor">
    <cofactor evidence="2 11">
        <name>pyridoxal 5'-phosphate</name>
        <dbReference type="ChEBI" id="CHEBI:597326"/>
    </cofactor>
</comment>
<comment type="similarity">
    <text evidence="3 11">Belongs to the glycogen phosphorylase family.</text>
</comment>
<organism evidence="12 13">
    <name type="scientific">Hujiaoplasma nucleasis</name>
    <dbReference type="NCBI Taxonomy" id="2725268"/>
    <lineage>
        <taxon>Bacteria</taxon>
        <taxon>Bacillati</taxon>
        <taxon>Mycoplasmatota</taxon>
        <taxon>Mollicutes</taxon>
        <taxon>Candidatus Izemoplasmatales</taxon>
        <taxon>Hujiaoplasmataceae</taxon>
        <taxon>Hujiaoplasma</taxon>
    </lineage>
</organism>
<comment type="function">
    <text evidence="9">Phosphorylase is an important allosteric enzyme in carbohydrate metabolism. Enzymes from different sources differ in their regulatory mechanisms and in their natural substrates. However, all known phosphorylases share catalytic and structural properties.</text>
</comment>
<evidence type="ECO:0000313" key="12">
    <source>
        <dbReference type="EMBL" id="QLY40968.1"/>
    </source>
</evidence>
<dbReference type="InterPro" id="IPR035090">
    <property type="entry name" value="Pyridoxal_P_attach_site"/>
</dbReference>
<evidence type="ECO:0000256" key="4">
    <source>
        <dbReference type="ARBA" id="ARBA00022533"/>
    </source>
</evidence>